<dbReference type="EMBL" id="CACSLK010012233">
    <property type="protein sequence ID" value="CAA0815026.1"/>
    <property type="molecule type" value="Genomic_DNA"/>
</dbReference>
<dbReference type="PANTHER" id="PTHR31286:SF178">
    <property type="entry name" value="DUF4283 DOMAIN-CONTAINING PROTEIN"/>
    <property type="match status" value="1"/>
</dbReference>
<dbReference type="AlphaFoldDB" id="A0A9N7MSX9"/>
<dbReference type="InterPro" id="IPR025836">
    <property type="entry name" value="Zn_knuckle_CX2CX4HX4C"/>
</dbReference>
<feature type="compositionally biased region" description="Basic and acidic residues" evidence="1">
    <location>
        <begin position="163"/>
        <end position="177"/>
    </location>
</feature>
<protein>
    <recommendedName>
        <fullName evidence="2">Zinc knuckle CX2CX4HX4C domain-containing protein</fullName>
    </recommendedName>
</protein>
<comment type="caution">
    <text evidence="3">The sequence shown here is derived from an EMBL/GenBank/DDBJ whole genome shotgun (WGS) entry which is preliminary data.</text>
</comment>
<dbReference type="Pfam" id="PF14392">
    <property type="entry name" value="zf-CCHC_4"/>
    <property type="match status" value="1"/>
</dbReference>
<dbReference type="PANTHER" id="PTHR31286">
    <property type="entry name" value="GLYCINE-RICH CELL WALL STRUCTURAL PROTEIN 1.8-LIKE"/>
    <property type="match status" value="1"/>
</dbReference>
<accession>A0A9N7MSX9</accession>
<evidence type="ECO:0000313" key="3">
    <source>
        <dbReference type="EMBL" id="CAA0815026.1"/>
    </source>
</evidence>
<dbReference type="Proteomes" id="UP001153555">
    <property type="component" value="Unassembled WGS sequence"/>
</dbReference>
<keyword evidence="4" id="KW-1185">Reference proteome</keyword>
<feature type="domain" description="Zinc knuckle CX2CX4HX4C" evidence="2">
    <location>
        <begin position="115"/>
        <end position="160"/>
    </location>
</feature>
<sequence>MEQEFIEKLHKFQLSNKEKMGVTLDQQDVETGIQECELSLIGKIIEEKKVNLGRHAKDSKREEWLFDGQYLLLKEWISAEAGMKVGRIFGKVIDVVVPVVGNVNGRIVRILVEVSVTDPLPRRTTIKLGAEERWIDFKYENLLTFCFYCGVIGHNDRACETKRDKPVSDASIEREESGGVGIGRSGQLSNVVLSQDHGDPLDKP</sequence>
<dbReference type="InterPro" id="IPR040256">
    <property type="entry name" value="At4g02000-like"/>
</dbReference>
<organism evidence="3 4">
    <name type="scientific">Striga hermonthica</name>
    <name type="common">Purple witchweed</name>
    <name type="synonym">Buchnera hermonthica</name>
    <dbReference type="NCBI Taxonomy" id="68872"/>
    <lineage>
        <taxon>Eukaryota</taxon>
        <taxon>Viridiplantae</taxon>
        <taxon>Streptophyta</taxon>
        <taxon>Embryophyta</taxon>
        <taxon>Tracheophyta</taxon>
        <taxon>Spermatophyta</taxon>
        <taxon>Magnoliopsida</taxon>
        <taxon>eudicotyledons</taxon>
        <taxon>Gunneridae</taxon>
        <taxon>Pentapetalae</taxon>
        <taxon>asterids</taxon>
        <taxon>lamiids</taxon>
        <taxon>Lamiales</taxon>
        <taxon>Orobanchaceae</taxon>
        <taxon>Buchnereae</taxon>
        <taxon>Striga</taxon>
    </lineage>
</organism>
<evidence type="ECO:0000256" key="1">
    <source>
        <dbReference type="SAM" id="MobiDB-lite"/>
    </source>
</evidence>
<proteinExistence type="predicted"/>
<evidence type="ECO:0000259" key="2">
    <source>
        <dbReference type="Pfam" id="PF14392"/>
    </source>
</evidence>
<reference evidence="3" key="1">
    <citation type="submission" date="2019-12" db="EMBL/GenBank/DDBJ databases">
        <authorList>
            <person name="Scholes J."/>
        </authorList>
    </citation>
    <scope>NUCLEOTIDE SEQUENCE</scope>
</reference>
<name>A0A9N7MSX9_STRHE</name>
<dbReference type="OrthoDB" id="914114at2759"/>
<gene>
    <name evidence="3" type="ORF">SHERM_15179</name>
</gene>
<feature type="region of interest" description="Disordered" evidence="1">
    <location>
        <begin position="163"/>
        <end position="204"/>
    </location>
</feature>
<evidence type="ECO:0000313" key="4">
    <source>
        <dbReference type="Proteomes" id="UP001153555"/>
    </source>
</evidence>